<evidence type="ECO:0000256" key="1">
    <source>
        <dbReference type="SAM" id="MobiDB-lite"/>
    </source>
</evidence>
<feature type="compositionally biased region" description="Gly residues" evidence="1">
    <location>
        <begin position="651"/>
        <end position="661"/>
    </location>
</feature>
<feature type="region of interest" description="Disordered" evidence="1">
    <location>
        <begin position="766"/>
        <end position="795"/>
    </location>
</feature>
<feature type="compositionally biased region" description="Basic residues" evidence="1">
    <location>
        <begin position="718"/>
        <end position="727"/>
    </location>
</feature>
<feature type="compositionally biased region" description="Low complexity" evidence="1">
    <location>
        <begin position="101"/>
        <end position="112"/>
    </location>
</feature>
<keyword evidence="2" id="KW-0812">Transmembrane</keyword>
<dbReference type="GO" id="GO:0030010">
    <property type="term" value="P:establishment of cell polarity"/>
    <property type="evidence" value="ECO:0007669"/>
    <property type="project" value="TreeGrafter"/>
</dbReference>
<feature type="region of interest" description="Disordered" evidence="1">
    <location>
        <begin position="380"/>
        <end position="429"/>
    </location>
</feature>
<dbReference type="GO" id="GO:0005034">
    <property type="term" value="F:osmosensor activity"/>
    <property type="evidence" value="ECO:0007669"/>
    <property type="project" value="InterPro"/>
</dbReference>
<dbReference type="PANTHER" id="PTHR35778">
    <property type="entry name" value="SIGNALING MUCIN HKR1-RELATED"/>
    <property type="match status" value="1"/>
</dbReference>
<dbReference type="GO" id="GO:0030427">
    <property type="term" value="C:site of polarized growth"/>
    <property type="evidence" value="ECO:0007669"/>
    <property type="project" value="TreeGrafter"/>
</dbReference>
<feature type="compositionally biased region" description="Polar residues" evidence="1">
    <location>
        <begin position="409"/>
        <end position="429"/>
    </location>
</feature>
<dbReference type="GO" id="GO:0005886">
    <property type="term" value="C:plasma membrane"/>
    <property type="evidence" value="ECO:0007669"/>
    <property type="project" value="InterPro"/>
</dbReference>
<feature type="region of interest" description="Disordered" evidence="1">
    <location>
        <begin position="651"/>
        <end position="689"/>
    </location>
</feature>
<sequence length="806" mass="81920">MSARPWDPRSLLPTASSAISSQSLNPTVLSVKDFAIRTSTKMHAKSIAVVSALAFAASAAAVAEPEAERPRIYYPRHVKREFSNSTTTGSDPASTPDNAATTTGKSSTSKRGTLGELFSDLLGPNPGSSSTTKARVTTVVIQSTLIITPTPGPAPTQGTGSAPEITVQPTTKKTTPTPTQTTPTRRPEPSTNAPESSTESGILIAPTGIVSSSKEQPTSSSDKGAVEPTSLVNSTSTDTQELPIPTTTTTPTGGILDPILTLISSLSLGPSSTNSTVLPTETSTPAMPTTGTTSIEETPTSETGILILPTLSSLLGPGPTTTTSPTLSSSDPAANATSTDLPVVTSLLPTSVTTDLPIITTSSATSDVPIVNSTSTGSFTGTAPTYTGTSTDTTTGTSTGTSSVPTDVPITNGTSSANSTAPVTTSLPITSTPVDNSTVVIPTTASSSTEDATTTASSSSTVVSTTTLQAVTSIRATATVSTTDNWLPTSIVMGPTTMPSLVPTQSPTGTSSKALPANILPDSTDNKIKPTPEGTVPVQIGFLYPLNFYFVADHPDAAGQIFKFLPQALADAGGFSVDKVQPSMLVPYDARNNSAYGYLITICKLSYPQNLVDKLQMDLRVPNSAIYTNADNMVRTLTGLINPNIDIHGGINDGGTGGPAGGAVPSSSPGSNNGPFDNGNQGEQSSTQKATTAGIAVGAVGLSVMYGAAMFMVARRYKRKRQAHRRSSSITNSQGPSEMRYTGAGSPALMGGALMSRDLSNYGGTGVGAGAGGRDSHGSGRSGAGNSGRTANISAPVAAENSLGWN</sequence>
<dbReference type="STRING" id="94208.A0A2S4KWK9"/>
<evidence type="ECO:0000313" key="4">
    <source>
        <dbReference type="Proteomes" id="UP000237481"/>
    </source>
</evidence>
<feature type="compositionally biased region" description="Low complexity" evidence="1">
    <location>
        <begin position="380"/>
        <end position="403"/>
    </location>
</feature>
<feature type="compositionally biased region" description="Polar residues" evidence="1">
    <location>
        <begin position="126"/>
        <end position="135"/>
    </location>
</feature>
<feature type="compositionally biased region" description="Low complexity" evidence="1">
    <location>
        <begin position="273"/>
        <end position="330"/>
    </location>
</feature>
<feature type="region of interest" description="Disordered" evidence="1">
    <location>
        <begin position="82"/>
        <end position="135"/>
    </location>
</feature>
<feature type="compositionally biased region" description="Low complexity" evidence="1">
    <location>
        <begin position="237"/>
        <end position="253"/>
    </location>
</feature>
<feature type="compositionally biased region" description="Polar residues" evidence="1">
    <location>
        <begin position="189"/>
        <end position="200"/>
    </location>
</feature>
<feature type="region of interest" description="Disordered" evidence="1">
    <location>
        <begin position="273"/>
        <end position="337"/>
    </location>
</feature>
<dbReference type="OrthoDB" id="3366093at2759"/>
<reference evidence="3 4" key="1">
    <citation type="submission" date="2018-01" db="EMBL/GenBank/DDBJ databases">
        <title>Harnessing the power of phylogenomics to disentangle the directionality and signatures of interkingdom host jumping in the parasitic fungal genus Tolypocladium.</title>
        <authorList>
            <person name="Quandt C.A."/>
            <person name="Patterson W."/>
            <person name="Spatafora J.W."/>
        </authorList>
    </citation>
    <scope>NUCLEOTIDE SEQUENCE [LARGE SCALE GENOMIC DNA]</scope>
    <source>
        <strain evidence="3 4">NRBC 100945</strain>
    </source>
</reference>
<gene>
    <name evidence="3" type="ORF">TPAR_05292</name>
</gene>
<feature type="transmembrane region" description="Helical" evidence="2">
    <location>
        <begin position="693"/>
        <end position="714"/>
    </location>
</feature>
<feature type="compositionally biased region" description="Low complexity" evidence="1">
    <location>
        <begin position="662"/>
        <end position="680"/>
    </location>
</feature>
<evidence type="ECO:0000313" key="3">
    <source>
        <dbReference type="EMBL" id="POR34537.1"/>
    </source>
</evidence>
<evidence type="ECO:0000256" key="2">
    <source>
        <dbReference type="SAM" id="Phobius"/>
    </source>
</evidence>
<organism evidence="3 4">
    <name type="scientific">Tolypocladium paradoxum</name>
    <dbReference type="NCBI Taxonomy" id="94208"/>
    <lineage>
        <taxon>Eukaryota</taxon>
        <taxon>Fungi</taxon>
        <taxon>Dikarya</taxon>
        <taxon>Ascomycota</taxon>
        <taxon>Pezizomycotina</taxon>
        <taxon>Sordariomycetes</taxon>
        <taxon>Hypocreomycetidae</taxon>
        <taxon>Hypocreales</taxon>
        <taxon>Ophiocordycipitaceae</taxon>
        <taxon>Tolypocladium</taxon>
    </lineage>
</organism>
<keyword evidence="2" id="KW-0472">Membrane</keyword>
<dbReference type="GO" id="GO:0009986">
    <property type="term" value="C:cell surface"/>
    <property type="evidence" value="ECO:0007669"/>
    <property type="project" value="TreeGrafter"/>
</dbReference>
<keyword evidence="2" id="KW-1133">Transmembrane helix</keyword>
<dbReference type="AlphaFoldDB" id="A0A2S4KWK9"/>
<feature type="compositionally biased region" description="Polar residues" evidence="1">
    <location>
        <begin position="503"/>
        <end position="513"/>
    </location>
</feature>
<protein>
    <submittedName>
        <fullName evidence="3">Signaling mucin MSB2</fullName>
    </submittedName>
</protein>
<proteinExistence type="predicted"/>
<dbReference type="EMBL" id="PKSG01000515">
    <property type="protein sequence ID" value="POR34537.1"/>
    <property type="molecule type" value="Genomic_DNA"/>
</dbReference>
<dbReference type="GO" id="GO:0031505">
    <property type="term" value="P:fungal-type cell wall organization"/>
    <property type="evidence" value="ECO:0007669"/>
    <property type="project" value="TreeGrafter"/>
</dbReference>
<dbReference type="GO" id="GO:0001402">
    <property type="term" value="P:signal transduction involved in filamentous growth"/>
    <property type="evidence" value="ECO:0007669"/>
    <property type="project" value="TreeGrafter"/>
</dbReference>
<feature type="compositionally biased region" description="Low complexity" evidence="1">
    <location>
        <begin position="168"/>
        <end position="184"/>
    </location>
</feature>
<name>A0A2S4KWK9_9HYPO</name>
<dbReference type="InterPro" id="IPR039295">
    <property type="entry name" value="MSB2"/>
</dbReference>
<dbReference type="GO" id="GO:0007232">
    <property type="term" value="P:osmosensory signaling pathway via Sho1 osmosensor"/>
    <property type="evidence" value="ECO:0007669"/>
    <property type="project" value="InterPro"/>
</dbReference>
<dbReference type="PANTHER" id="PTHR35778:SF1">
    <property type="entry name" value="SIGNALING MUCIN HKR1-RELATED"/>
    <property type="match status" value="1"/>
</dbReference>
<feature type="compositionally biased region" description="Polar residues" evidence="1">
    <location>
        <begin position="83"/>
        <end position="100"/>
    </location>
</feature>
<feature type="region of interest" description="Disordered" evidence="1">
    <location>
        <begin position="503"/>
        <end position="532"/>
    </location>
</feature>
<accession>A0A2S4KWK9</accession>
<keyword evidence="4" id="KW-1185">Reference proteome</keyword>
<dbReference type="GO" id="GO:0005576">
    <property type="term" value="C:extracellular region"/>
    <property type="evidence" value="ECO:0007669"/>
    <property type="project" value="TreeGrafter"/>
</dbReference>
<feature type="region of interest" description="Disordered" evidence="1">
    <location>
        <begin position="718"/>
        <end position="744"/>
    </location>
</feature>
<comment type="caution">
    <text evidence="3">The sequence shown here is derived from an EMBL/GenBank/DDBJ whole genome shotgun (WGS) entry which is preliminary data.</text>
</comment>
<feature type="compositionally biased region" description="Polar residues" evidence="1">
    <location>
        <begin position="209"/>
        <end position="222"/>
    </location>
</feature>
<dbReference type="GO" id="GO:0006972">
    <property type="term" value="P:hyperosmotic response"/>
    <property type="evidence" value="ECO:0007669"/>
    <property type="project" value="TreeGrafter"/>
</dbReference>
<dbReference type="Proteomes" id="UP000237481">
    <property type="component" value="Unassembled WGS sequence"/>
</dbReference>
<feature type="region of interest" description="Disordered" evidence="1">
    <location>
        <begin position="147"/>
        <end position="253"/>
    </location>
</feature>